<dbReference type="Pfam" id="PF14598">
    <property type="entry name" value="PAS_11"/>
    <property type="match status" value="1"/>
</dbReference>
<dbReference type="Gene3D" id="3.30.450.20">
    <property type="entry name" value="PAS domain"/>
    <property type="match status" value="2"/>
</dbReference>
<dbReference type="Proteomes" id="UP000594260">
    <property type="component" value="Unplaced"/>
</dbReference>
<evidence type="ECO:0000256" key="2">
    <source>
        <dbReference type="ARBA" id="ARBA00023242"/>
    </source>
</evidence>
<keyword evidence="6" id="KW-1185">Reference proteome</keyword>
<dbReference type="GO" id="GO:1990513">
    <property type="term" value="C:CLOCK-BMAL transcription complex"/>
    <property type="evidence" value="ECO:0007669"/>
    <property type="project" value="TreeGrafter"/>
</dbReference>
<evidence type="ECO:0000256" key="1">
    <source>
        <dbReference type="ARBA" id="ARBA00023108"/>
    </source>
</evidence>
<dbReference type="KEGG" id="vde:111253038"/>
<dbReference type="CDD" id="cd00130">
    <property type="entry name" value="PAS"/>
    <property type="match status" value="1"/>
</dbReference>
<evidence type="ECO:0000313" key="6">
    <source>
        <dbReference type="Proteomes" id="UP000594260"/>
    </source>
</evidence>
<name>A0A7M7KN95_VARDE</name>
<feature type="region of interest" description="Disordered" evidence="3">
    <location>
        <begin position="338"/>
        <end position="357"/>
    </location>
</feature>
<feature type="domain" description="PAS" evidence="4">
    <location>
        <begin position="143"/>
        <end position="190"/>
    </location>
</feature>
<dbReference type="GeneID" id="111253038"/>
<accession>A0A7M7KN95</accession>
<dbReference type="PANTHER" id="PTHR46055">
    <property type="entry name" value="CIRCADIAN LOCOMOTER OUTPUT CYCLES PROTEIN KAPUT"/>
    <property type="match status" value="1"/>
</dbReference>
<feature type="compositionally biased region" description="Low complexity" evidence="3">
    <location>
        <begin position="338"/>
        <end position="354"/>
    </location>
</feature>
<dbReference type="AlphaFoldDB" id="A0A7M7KN95"/>
<evidence type="ECO:0000313" key="5">
    <source>
        <dbReference type="EnsemblMetazoa" id="XP_022667589"/>
    </source>
</evidence>
<evidence type="ECO:0000259" key="4">
    <source>
        <dbReference type="PROSITE" id="PS50112"/>
    </source>
</evidence>
<sequence>MYVSNAVASVLGYVPHYLRSAIFSIVHKDDHADIYSLLRAASGLDVAPLRDSNVAFTIILHMRWGPLRTHPSVQTAVYEPFKLVGYFRNYTEGPTISVQGKDRWHPCFVAVALPLRLGQVTRELMVPDDTTLEFISHHNMEWKFVFLDTRAANIIGYLPFELIGTSGYNYYHVDDLSRIVQGHRSLLQTGEGSSCHYRFLTKGQQWLWLQTRYYISYQQWTSRPRHIVCTHRVLSYSERDAALKSARCSAGSGPSGAATGTGGAGASSSSSAGQSTASINCGNVRERTPTYSTNGSNGFELVDQGSDKAMGTWGGYSFSGSSVSTLLSTPRSYESSYSCSSRSSISPNPSEQSCNESSYKSSQCLSENSLMDDSSFLLPLTDSWLCPGTNDMEQAYTKLEPNPVFEPCGTSAMATESPAAPGPSTSSFCSTPESSRSNYPTASAERHLKKRQRQLRNQILRQQYELASISQQLEQSEQETFDSLINTTNRIRTQSMNPTMPGTSGTAQSAIWDPTPPNWPNHHYFTASSNASELNERFKIPSAQYFNGVLDEATARLLPLPDETLLSSDFSLSSSDNSYIENES</sequence>
<dbReference type="GO" id="GO:0000978">
    <property type="term" value="F:RNA polymerase II cis-regulatory region sequence-specific DNA binding"/>
    <property type="evidence" value="ECO:0007669"/>
    <property type="project" value="TreeGrafter"/>
</dbReference>
<dbReference type="InterPro" id="IPR035965">
    <property type="entry name" value="PAS-like_dom_sf"/>
</dbReference>
<dbReference type="RefSeq" id="XP_022667589.1">
    <property type="nucleotide sequence ID" value="XM_022811854.1"/>
</dbReference>
<protein>
    <recommendedName>
        <fullName evidence="4">PAS domain-containing protein</fullName>
    </recommendedName>
</protein>
<dbReference type="InterPro" id="IPR047230">
    <property type="entry name" value="CLOCK-like"/>
</dbReference>
<dbReference type="PANTHER" id="PTHR46055:SF3">
    <property type="entry name" value="CIRCADIAN LOCOMOTER OUTPUT CYCLES PROTEIN KAPUT"/>
    <property type="match status" value="1"/>
</dbReference>
<dbReference type="GO" id="GO:0032922">
    <property type="term" value="P:circadian regulation of gene expression"/>
    <property type="evidence" value="ECO:0007669"/>
    <property type="project" value="InterPro"/>
</dbReference>
<feature type="region of interest" description="Disordered" evidence="3">
    <location>
        <begin position="251"/>
        <end position="299"/>
    </location>
</feature>
<reference evidence="5" key="1">
    <citation type="submission" date="2021-01" db="UniProtKB">
        <authorList>
            <consortium name="EnsemblMetazoa"/>
        </authorList>
    </citation>
    <scope>IDENTIFICATION</scope>
</reference>
<keyword evidence="1" id="KW-0090">Biological rhythms</keyword>
<proteinExistence type="predicted"/>
<dbReference type="SUPFAM" id="SSF55785">
    <property type="entry name" value="PYP-like sensor domain (PAS domain)"/>
    <property type="match status" value="1"/>
</dbReference>
<dbReference type="PROSITE" id="PS50112">
    <property type="entry name" value="PAS"/>
    <property type="match status" value="1"/>
</dbReference>
<feature type="compositionally biased region" description="Low complexity" evidence="3">
    <location>
        <begin position="423"/>
        <end position="437"/>
    </location>
</feature>
<organism evidence="5 6">
    <name type="scientific">Varroa destructor</name>
    <name type="common">Honeybee mite</name>
    <dbReference type="NCBI Taxonomy" id="109461"/>
    <lineage>
        <taxon>Eukaryota</taxon>
        <taxon>Metazoa</taxon>
        <taxon>Ecdysozoa</taxon>
        <taxon>Arthropoda</taxon>
        <taxon>Chelicerata</taxon>
        <taxon>Arachnida</taxon>
        <taxon>Acari</taxon>
        <taxon>Parasitiformes</taxon>
        <taxon>Mesostigmata</taxon>
        <taxon>Gamasina</taxon>
        <taxon>Dermanyssoidea</taxon>
        <taxon>Varroidae</taxon>
        <taxon>Varroa</taxon>
    </lineage>
</organism>
<dbReference type="InterPro" id="IPR000014">
    <property type="entry name" value="PAS"/>
</dbReference>
<dbReference type="InParanoid" id="A0A7M7KN95"/>
<feature type="region of interest" description="Disordered" evidence="3">
    <location>
        <begin position="410"/>
        <end position="449"/>
    </location>
</feature>
<dbReference type="EnsemblMetazoa" id="XM_022811854">
    <property type="protein sequence ID" value="XP_022667589"/>
    <property type="gene ID" value="LOC111253038"/>
</dbReference>
<dbReference type="GO" id="GO:0000981">
    <property type="term" value="F:DNA-binding transcription factor activity, RNA polymerase II-specific"/>
    <property type="evidence" value="ECO:0007669"/>
    <property type="project" value="InterPro"/>
</dbReference>
<dbReference type="OrthoDB" id="411251at2759"/>
<feature type="compositionally biased region" description="Low complexity" evidence="3">
    <location>
        <begin position="266"/>
        <end position="278"/>
    </location>
</feature>
<keyword evidence="2" id="KW-0539">Nucleus</keyword>
<evidence type="ECO:0000256" key="3">
    <source>
        <dbReference type="SAM" id="MobiDB-lite"/>
    </source>
</evidence>
<dbReference type="SMART" id="SM00091">
    <property type="entry name" value="PAS"/>
    <property type="match status" value="1"/>
</dbReference>